<dbReference type="RefSeq" id="WP_107570337.1">
    <property type="nucleotide sequence ID" value="NZ_PYYB01000002.1"/>
</dbReference>
<feature type="domain" description="RsbT co-antagonist protein RsbRD N-terminal" evidence="3">
    <location>
        <begin position="27"/>
        <end position="169"/>
    </location>
</feature>
<comment type="similarity">
    <text evidence="1">Belongs to the CdaR family.</text>
</comment>
<dbReference type="Proteomes" id="UP000240739">
    <property type="component" value="Unassembled WGS sequence"/>
</dbReference>
<dbReference type="OrthoDB" id="3663486at2"/>
<comment type="caution">
    <text evidence="5">The sequence shown here is derived from an EMBL/GenBank/DDBJ whole genome shotgun (WGS) entry which is preliminary data.</text>
</comment>
<dbReference type="PANTHER" id="PTHR33744:SF1">
    <property type="entry name" value="DNA-BINDING TRANSCRIPTIONAL ACTIVATOR ADER"/>
    <property type="match status" value="1"/>
</dbReference>
<reference evidence="5 6" key="1">
    <citation type="submission" date="2018-03" db="EMBL/GenBank/DDBJ databases">
        <title>Aquarubrobacter algicola gen. nov., sp. nov., a novel actinobacterium isolated from shallow eutrophic lake during the end of cyanobacterial harmful algal blooms.</title>
        <authorList>
            <person name="Chun S.J."/>
        </authorList>
    </citation>
    <scope>NUCLEOTIDE SEQUENCE [LARGE SCALE GENOMIC DNA]</scope>
    <source>
        <strain evidence="5 6">Seoho-28</strain>
    </source>
</reference>
<dbReference type="Pfam" id="PF14361">
    <property type="entry name" value="RsbRD_N"/>
    <property type="match status" value="1"/>
</dbReference>
<accession>A0A2T4UFS2</accession>
<organism evidence="5 6">
    <name type="scientific">Paraconexibacter algicola</name>
    <dbReference type="NCBI Taxonomy" id="2133960"/>
    <lineage>
        <taxon>Bacteria</taxon>
        <taxon>Bacillati</taxon>
        <taxon>Actinomycetota</taxon>
        <taxon>Thermoleophilia</taxon>
        <taxon>Solirubrobacterales</taxon>
        <taxon>Paraconexibacteraceae</taxon>
        <taxon>Paraconexibacter</taxon>
    </lineage>
</organism>
<evidence type="ECO:0000313" key="6">
    <source>
        <dbReference type="Proteomes" id="UP000240739"/>
    </source>
</evidence>
<protein>
    <recommendedName>
        <fullName evidence="7">PucR family transcriptional regulator</fullName>
    </recommendedName>
</protein>
<gene>
    <name evidence="5" type="ORF">C7Y72_16860</name>
</gene>
<feature type="domain" description="PucR C-terminal helix-turn-helix" evidence="2">
    <location>
        <begin position="347"/>
        <end position="400"/>
    </location>
</feature>
<evidence type="ECO:0000259" key="2">
    <source>
        <dbReference type="Pfam" id="PF13556"/>
    </source>
</evidence>
<dbReference type="InterPro" id="IPR041522">
    <property type="entry name" value="CdaR_GGDEF"/>
</dbReference>
<dbReference type="InterPro" id="IPR025736">
    <property type="entry name" value="PucR_C-HTH_dom"/>
</dbReference>
<evidence type="ECO:0008006" key="7">
    <source>
        <dbReference type="Google" id="ProtNLM"/>
    </source>
</evidence>
<feature type="domain" description="CdaR GGDEF-like" evidence="4">
    <location>
        <begin position="188"/>
        <end position="294"/>
    </location>
</feature>
<evidence type="ECO:0000256" key="1">
    <source>
        <dbReference type="ARBA" id="ARBA00006754"/>
    </source>
</evidence>
<dbReference type="Pfam" id="PF13556">
    <property type="entry name" value="HTH_30"/>
    <property type="match status" value="1"/>
</dbReference>
<dbReference type="EMBL" id="PYYB01000002">
    <property type="protein sequence ID" value="PTL56618.1"/>
    <property type="molecule type" value="Genomic_DNA"/>
</dbReference>
<keyword evidence="6" id="KW-1185">Reference proteome</keyword>
<proteinExistence type="inferred from homology"/>
<dbReference type="Gene3D" id="1.10.10.2840">
    <property type="entry name" value="PucR C-terminal helix-turn-helix domain"/>
    <property type="match status" value="1"/>
</dbReference>
<sequence length="412" mass="43402">MPADAPPTQVTVDEARELAATWARGLDRLAADMYAFLVQHIPEAAEPDLAGLTLASCASNIEALLSMIRHGIPVSATEAPVAALEHARRMAVRGRGVDATLRFYRLGHAHLWEQWSAALAAAVPDRDRLVVALQETAAFTFHYIDQVSARVGAEHIAERERLQRRAALVRADVVRSVLAGERVDPGAAERALGHPLAPPHLAFVCWTAGDPAALERAAQALAQVLGGPRPLLVPDGPAVLGVWAIAGPGPVPTDALARAVRDAAPEVHVACGAPAPGLAGFRVSREQAERARRVAQLADRRPGLTAYAEVALADLLSRDLEAARAFVAAELGALADPHDGAAGRAREALAAVVAPDGGIAAAARALDLHRNTVLQRVRRGEELRGRPLTERPAELHAALLLAQVLGPAVLRS</sequence>
<dbReference type="InterPro" id="IPR042070">
    <property type="entry name" value="PucR_C-HTH_sf"/>
</dbReference>
<dbReference type="InterPro" id="IPR025751">
    <property type="entry name" value="RsbRD_N_dom"/>
</dbReference>
<name>A0A2T4UFS2_9ACTN</name>
<dbReference type="AlphaFoldDB" id="A0A2T4UFS2"/>
<dbReference type="PANTHER" id="PTHR33744">
    <property type="entry name" value="CARBOHYDRATE DIACID REGULATOR"/>
    <property type="match status" value="1"/>
</dbReference>
<evidence type="ECO:0000313" key="5">
    <source>
        <dbReference type="EMBL" id="PTL56618.1"/>
    </source>
</evidence>
<evidence type="ECO:0000259" key="4">
    <source>
        <dbReference type="Pfam" id="PF17853"/>
    </source>
</evidence>
<dbReference type="Pfam" id="PF17853">
    <property type="entry name" value="GGDEF_2"/>
    <property type="match status" value="1"/>
</dbReference>
<dbReference type="InterPro" id="IPR051448">
    <property type="entry name" value="CdaR-like_regulators"/>
</dbReference>
<evidence type="ECO:0000259" key="3">
    <source>
        <dbReference type="Pfam" id="PF14361"/>
    </source>
</evidence>